<evidence type="ECO:0000256" key="5">
    <source>
        <dbReference type="ARBA" id="ARBA00022692"/>
    </source>
</evidence>
<dbReference type="PANTHER" id="PTHR11214:SF3">
    <property type="entry name" value="BETA-1,3-GALACTOSYLTRANSFERASE 6"/>
    <property type="match status" value="1"/>
</dbReference>
<keyword evidence="4" id="KW-0808">Transferase</keyword>
<evidence type="ECO:0000256" key="4">
    <source>
        <dbReference type="ARBA" id="ARBA00022679"/>
    </source>
</evidence>
<dbReference type="GO" id="GO:0000139">
    <property type="term" value="C:Golgi membrane"/>
    <property type="evidence" value="ECO:0007669"/>
    <property type="project" value="UniProtKB-SubCell"/>
</dbReference>
<organism evidence="11 12">
    <name type="scientific">Oopsacas minuta</name>
    <dbReference type="NCBI Taxonomy" id="111878"/>
    <lineage>
        <taxon>Eukaryota</taxon>
        <taxon>Metazoa</taxon>
        <taxon>Porifera</taxon>
        <taxon>Hexactinellida</taxon>
        <taxon>Hexasterophora</taxon>
        <taxon>Lyssacinosida</taxon>
        <taxon>Leucopsacidae</taxon>
        <taxon>Oopsacas</taxon>
    </lineage>
</organism>
<dbReference type="Pfam" id="PF01762">
    <property type="entry name" value="Galactosyl_T"/>
    <property type="match status" value="1"/>
</dbReference>
<dbReference type="InterPro" id="IPR002659">
    <property type="entry name" value="Glyco_trans_31"/>
</dbReference>
<feature type="transmembrane region" description="Helical" evidence="10">
    <location>
        <begin position="7"/>
        <end position="28"/>
    </location>
</feature>
<reference evidence="11 12" key="1">
    <citation type="journal article" date="2023" name="BMC Biol.">
        <title>The compact genome of the sponge Oopsacas minuta (Hexactinellida) is lacking key metazoan core genes.</title>
        <authorList>
            <person name="Santini S."/>
            <person name="Schenkelaars Q."/>
            <person name="Jourda C."/>
            <person name="Duchesne M."/>
            <person name="Belahbib H."/>
            <person name="Rocher C."/>
            <person name="Selva M."/>
            <person name="Riesgo A."/>
            <person name="Vervoort M."/>
            <person name="Leys S.P."/>
            <person name="Kodjabachian L."/>
            <person name="Le Bivic A."/>
            <person name="Borchiellini C."/>
            <person name="Claverie J.M."/>
            <person name="Renard E."/>
        </authorList>
    </citation>
    <scope>NUCLEOTIDE SEQUENCE [LARGE SCALE GENOMIC DNA]</scope>
    <source>
        <strain evidence="11">SPO-2</strain>
    </source>
</reference>
<dbReference type="EMBL" id="JAKMXF010000332">
    <property type="protein sequence ID" value="KAI6648360.1"/>
    <property type="molecule type" value="Genomic_DNA"/>
</dbReference>
<keyword evidence="9 10" id="KW-0472">Membrane</keyword>
<dbReference type="PANTHER" id="PTHR11214">
    <property type="entry name" value="BETA-1,3-N-ACETYLGLUCOSAMINYLTRANSFERASE"/>
    <property type="match status" value="1"/>
</dbReference>
<dbReference type="Gene3D" id="3.90.550.50">
    <property type="match status" value="1"/>
</dbReference>
<evidence type="ECO:0000256" key="1">
    <source>
        <dbReference type="ARBA" id="ARBA00004323"/>
    </source>
</evidence>
<gene>
    <name evidence="11" type="ORF">LOD99_12169</name>
</gene>
<keyword evidence="12" id="KW-1185">Reference proteome</keyword>
<evidence type="ECO:0000256" key="9">
    <source>
        <dbReference type="ARBA" id="ARBA00023136"/>
    </source>
</evidence>
<accession>A0AAV7JHM0</accession>
<comment type="caution">
    <text evidence="11">The sequence shown here is derived from an EMBL/GenBank/DDBJ whole genome shotgun (WGS) entry which is preliminary data.</text>
</comment>
<keyword evidence="3 10" id="KW-0328">Glycosyltransferase</keyword>
<dbReference type="EC" id="2.4.1.-" evidence="10"/>
<evidence type="ECO:0000256" key="3">
    <source>
        <dbReference type="ARBA" id="ARBA00022676"/>
    </source>
</evidence>
<evidence type="ECO:0000313" key="12">
    <source>
        <dbReference type="Proteomes" id="UP001165289"/>
    </source>
</evidence>
<keyword evidence="6 10" id="KW-0735">Signal-anchor</keyword>
<evidence type="ECO:0000256" key="8">
    <source>
        <dbReference type="ARBA" id="ARBA00023034"/>
    </source>
</evidence>
<dbReference type="GO" id="GO:0006493">
    <property type="term" value="P:protein O-linked glycosylation"/>
    <property type="evidence" value="ECO:0007669"/>
    <property type="project" value="TreeGrafter"/>
</dbReference>
<evidence type="ECO:0000313" key="11">
    <source>
        <dbReference type="EMBL" id="KAI6648360.1"/>
    </source>
</evidence>
<comment type="similarity">
    <text evidence="2 10">Belongs to the glycosyltransferase 31 family.</text>
</comment>
<evidence type="ECO:0000256" key="6">
    <source>
        <dbReference type="ARBA" id="ARBA00022968"/>
    </source>
</evidence>
<dbReference type="AlphaFoldDB" id="A0AAV7JHM0"/>
<keyword evidence="5 10" id="KW-0812">Transmembrane</keyword>
<evidence type="ECO:0000256" key="10">
    <source>
        <dbReference type="RuleBase" id="RU363063"/>
    </source>
</evidence>
<dbReference type="GO" id="GO:0047220">
    <property type="term" value="F:galactosylxylosylprotein 3-beta-galactosyltransferase activity"/>
    <property type="evidence" value="ECO:0007669"/>
    <property type="project" value="TreeGrafter"/>
</dbReference>
<keyword evidence="8 10" id="KW-0333">Golgi apparatus</keyword>
<dbReference type="Proteomes" id="UP001165289">
    <property type="component" value="Unassembled WGS sequence"/>
</dbReference>
<sequence>MSILKKTLVFSLVLGIILEQIYVFRYYFKGTSTSEVECSELSQESTDGATIIQSILKRFKLEKASSTTIPPTPKELEEITPEFLGPYKIFFMIMSDPDSQQMRKTLRETWINQLNKNPNLGYKFIIGTGSLTGSKLVHLEIEERENKDVILLKDLVDNQLNITLKVLKSYVWAYKNVESEYLLKLQDDSYVIPQNLLKQFQDYSIPKIQVILGKFMWKLGVQLDEGERWGEPDWFLCPDSYLPFPRGEGYLVSWDIVEFIHTFADDFRMYRHDDITMGVWVCGLELKRIDSNGIVTDNSGCDKEAFIFAGLQLSQISEKHHLWNDHMDIC</sequence>
<protein>
    <recommendedName>
        <fullName evidence="10">Hexosyltransferase</fullName>
        <ecNumber evidence="10">2.4.1.-</ecNumber>
    </recommendedName>
</protein>
<dbReference type="GO" id="GO:0006024">
    <property type="term" value="P:glycosaminoglycan biosynthetic process"/>
    <property type="evidence" value="ECO:0007669"/>
    <property type="project" value="TreeGrafter"/>
</dbReference>
<keyword evidence="7 10" id="KW-1133">Transmembrane helix</keyword>
<evidence type="ECO:0000256" key="2">
    <source>
        <dbReference type="ARBA" id="ARBA00008661"/>
    </source>
</evidence>
<proteinExistence type="inferred from homology"/>
<name>A0AAV7JHM0_9METZ</name>
<evidence type="ECO:0000256" key="7">
    <source>
        <dbReference type="ARBA" id="ARBA00022989"/>
    </source>
</evidence>
<comment type="subcellular location">
    <subcellularLocation>
        <location evidence="1 10">Golgi apparatus membrane</location>
        <topology evidence="1 10">Single-pass type II membrane protein</topology>
    </subcellularLocation>
</comment>